<dbReference type="Proteomes" id="UP000029389">
    <property type="component" value="Unassembled WGS sequence"/>
</dbReference>
<dbReference type="EMBL" id="JMQC01000011">
    <property type="protein sequence ID" value="KFM95088.1"/>
    <property type="molecule type" value="Genomic_DNA"/>
</dbReference>
<sequence>MANIKFIRKLFFIKRSMVANINTMVKSIQYGMAGLEVLEVLREQWSIINKSQIKNSLGCKRIFYLGIVRMRGGALHMGKGRSNNAGKKQPNFDDSSNFAKQSQPTEKKK</sequence>
<evidence type="ECO:0000313" key="3">
    <source>
        <dbReference type="Proteomes" id="UP000029389"/>
    </source>
</evidence>
<evidence type="ECO:0000256" key="1">
    <source>
        <dbReference type="SAM" id="MobiDB-lite"/>
    </source>
</evidence>
<dbReference type="PATRIC" id="fig|1405.8.peg.5975"/>
<protein>
    <submittedName>
        <fullName evidence="2">Uncharacterized protein</fullName>
    </submittedName>
</protein>
<organism evidence="2 3">
    <name type="scientific">Bacillus clarus</name>
    <dbReference type="NCBI Taxonomy" id="2338372"/>
    <lineage>
        <taxon>Bacteria</taxon>
        <taxon>Bacillati</taxon>
        <taxon>Bacillota</taxon>
        <taxon>Bacilli</taxon>
        <taxon>Bacillales</taxon>
        <taxon>Bacillaceae</taxon>
        <taxon>Bacillus</taxon>
        <taxon>Bacillus cereus group</taxon>
    </lineage>
</organism>
<reference evidence="2 3" key="1">
    <citation type="submission" date="2014-04" db="EMBL/GenBank/DDBJ databases">
        <authorList>
            <person name="Bishop-Lilly K.A."/>
            <person name="Broomall S.M."/>
            <person name="Chain P.S."/>
            <person name="Chertkov O."/>
            <person name="Coyne S.R."/>
            <person name="Daligault H.E."/>
            <person name="Davenport K.W."/>
            <person name="Erkkila T."/>
            <person name="Frey K.G."/>
            <person name="Gibbons H.S."/>
            <person name="Gu W."/>
            <person name="Jaissle J."/>
            <person name="Johnson S.L."/>
            <person name="Koroleva G.I."/>
            <person name="Ladner J.T."/>
            <person name="Lo C.-C."/>
            <person name="Minogue T.D."/>
            <person name="Munk C."/>
            <person name="Palacios G.F."/>
            <person name="Redden C.L."/>
            <person name="Rosenzweig C.N."/>
            <person name="Scholz M.B."/>
            <person name="Teshima H."/>
            <person name="Xu Y."/>
        </authorList>
    </citation>
    <scope>NUCLEOTIDE SEQUENCE [LARGE SCALE GENOMIC DNA]</scope>
    <source>
        <strain evidence="2 3">BHP</strain>
    </source>
</reference>
<comment type="caution">
    <text evidence="2">The sequence shown here is derived from an EMBL/GenBank/DDBJ whole genome shotgun (WGS) entry which is preliminary data.</text>
</comment>
<feature type="compositionally biased region" description="Polar residues" evidence="1">
    <location>
        <begin position="81"/>
        <end position="109"/>
    </location>
</feature>
<gene>
    <name evidence="2" type="ORF">DJ93_5784</name>
</gene>
<accession>A0A090Y8L8</accession>
<feature type="region of interest" description="Disordered" evidence="1">
    <location>
        <begin position="76"/>
        <end position="109"/>
    </location>
</feature>
<name>A0A090Y8L8_9BACI</name>
<proteinExistence type="predicted"/>
<dbReference type="AlphaFoldDB" id="A0A090Y8L8"/>
<evidence type="ECO:0000313" key="2">
    <source>
        <dbReference type="EMBL" id="KFM95088.1"/>
    </source>
</evidence>